<feature type="transmembrane region" description="Helical" evidence="1">
    <location>
        <begin position="16"/>
        <end position="35"/>
    </location>
</feature>
<reference evidence="2 3" key="1">
    <citation type="submission" date="2020-10" db="EMBL/GenBank/DDBJ databases">
        <title>Sequencing the genomes of 1000 actinobacteria strains.</title>
        <authorList>
            <person name="Klenk H.-P."/>
        </authorList>
    </citation>
    <scope>NUCLEOTIDE SEQUENCE [LARGE SCALE GENOMIC DNA]</scope>
    <source>
        <strain evidence="2 3">DSM 45157</strain>
    </source>
</reference>
<dbReference type="Proteomes" id="UP000598217">
    <property type="component" value="Unassembled WGS sequence"/>
</dbReference>
<evidence type="ECO:0000256" key="1">
    <source>
        <dbReference type="SAM" id="Phobius"/>
    </source>
</evidence>
<protein>
    <submittedName>
        <fullName evidence="2">Uncharacterized protein</fullName>
    </submittedName>
</protein>
<keyword evidence="1" id="KW-0812">Transmembrane</keyword>
<comment type="caution">
    <text evidence="2">The sequence shown here is derived from an EMBL/GenBank/DDBJ whole genome shotgun (WGS) entry which is preliminary data.</text>
</comment>
<evidence type="ECO:0000313" key="2">
    <source>
        <dbReference type="EMBL" id="MBE1456591.1"/>
    </source>
</evidence>
<sequence>MRDGIPLVYRTFRNSWTVLHVLLVLAGAGALVWWWTEGNLVLLLTAFADTLLAIQNAVGGLVRWPWSRW</sequence>
<keyword evidence="1" id="KW-0472">Membrane</keyword>
<keyword evidence="3" id="KW-1185">Reference proteome</keyword>
<dbReference type="EMBL" id="JADBDY010000001">
    <property type="protein sequence ID" value="MBE1456591.1"/>
    <property type="molecule type" value="Genomic_DNA"/>
</dbReference>
<evidence type="ECO:0000313" key="3">
    <source>
        <dbReference type="Proteomes" id="UP000598217"/>
    </source>
</evidence>
<dbReference type="RefSeq" id="WP_225942328.1">
    <property type="nucleotide sequence ID" value="NZ_BMXJ01000002.1"/>
</dbReference>
<organism evidence="2 3">
    <name type="scientific">Nocardiopsis terrae</name>
    <dbReference type="NCBI Taxonomy" id="372655"/>
    <lineage>
        <taxon>Bacteria</taxon>
        <taxon>Bacillati</taxon>
        <taxon>Actinomycetota</taxon>
        <taxon>Actinomycetes</taxon>
        <taxon>Streptosporangiales</taxon>
        <taxon>Nocardiopsidaceae</taxon>
        <taxon>Nocardiopsis</taxon>
    </lineage>
</organism>
<proteinExistence type="predicted"/>
<name>A0ABR9HC44_9ACTN</name>
<gene>
    <name evidence="2" type="ORF">H4W79_000805</name>
</gene>
<feature type="transmembrane region" description="Helical" evidence="1">
    <location>
        <begin position="41"/>
        <end position="62"/>
    </location>
</feature>
<keyword evidence="1" id="KW-1133">Transmembrane helix</keyword>
<accession>A0ABR9HC44</accession>